<keyword evidence="2" id="KW-1185">Reference proteome</keyword>
<protein>
    <submittedName>
        <fullName evidence="1">Uncharacterized protein</fullName>
    </submittedName>
</protein>
<comment type="caution">
    <text evidence="1">The sequence shown here is derived from an EMBL/GenBank/DDBJ whole genome shotgun (WGS) entry which is preliminary data.</text>
</comment>
<gene>
    <name evidence="1" type="ORF">FJD38_15070</name>
</gene>
<reference evidence="1 2" key="1">
    <citation type="submission" date="2019-06" db="EMBL/GenBank/DDBJ databases">
        <title>Pseudomonas bimorpha sp. nov. isolated from bovine raw milk and skim milk concentrate.</title>
        <authorList>
            <person name="Hofmann K."/>
            <person name="Huptas C."/>
            <person name="Doll E."/>
            <person name="Scherer S."/>
            <person name="Wenning M."/>
        </authorList>
    </citation>
    <scope>NUCLEOTIDE SEQUENCE [LARGE SCALE GENOMIC DNA]</scope>
    <source>
        <strain evidence="1 2">DSM 108989</strain>
    </source>
</reference>
<evidence type="ECO:0000313" key="1">
    <source>
        <dbReference type="EMBL" id="TWR88725.1"/>
    </source>
</evidence>
<dbReference type="Proteomes" id="UP000318428">
    <property type="component" value="Unassembled WGS sequence"/>
</dbReference>
<dbReference type="RefSeq" id="WP_146386041.1">
    <property type="nucleotide sequence ID" value="NZ_VFIO01000005.1"/>
</dbReference>
<dbReference type="EMBL" id="VFIO01000005">
    <property type="protein sequence ID" value="TWR88725.1"/>
    <property type="molecule type" value="Genomic_DNA"/>
</dbReference>
<organism evidence="1 2">
    <name type="scientific">Pseudomonas saxonica</name>
    <dbReference type="NCBI Taxonomy" id="2600598"/>
    <lineage>
        <taxon>Bacteria</taxon>
        <taxon>Pseudomonadati</taxon>
        <taxon>Pseudomonadota</taxon>
        <taxon>Gammaproteobacteria</taxon>
        <taxon>Pseudomonadales</taxon>
        <taxon>Pseudomonadaceae</taxon>
        <taxon>Pseudomonas</taxon>
    </lineage>
</organism>
<name>A0ABY3GGA5_9PSED</name>
<proteinExistence type="predicted"/>
<sequence>MPVQFVENSTAEQLAELAAAMHWKDHPEDCPTVITAIHLADVEGSDLGLFEVRCEMQPIFTATLLQLA</sequence>
<evidence type="ECO:0000313" key="2">
    <source>
        <dbReference type="Proteomes" id="UP000318428"/>
    </source>
</evidence>
<accession>A0ABY3GGA5</accession>